<dbReference type="GO" id="GO:0008408">
    <property type="term" value="F:3'-5' exonuclease activity"/>
    <property type="evidence" value="ECO:0007669"/>
    <property type="project" value="UniProtKB-UniRule"/>
</dbReference>
<evidence type="ECO:0000313" key="11">
    <source>
        <dbReference type="EMBL" id="MBB6735467.1"/>
    </source>
</evidence>
<dbReference type="NCBIfam" id="TIGR01407">
    <property type="entry name" value="dinG_rel"/>
    <property type="match status" value="1"/>
</dbReference>
<gene>
    <name evidence="6 7 11" type="primary">dinG</name>
    <name evidence="11" type="ORF">H7C18_31610</name>
</gene>
<evidence type="ECO:0000259" key="9">
    <source>
        <dbReference type="PROSITE" id="PS51193"/>
    </source>
</evidence>
<keyword evidence="5 6" id="KW-0067">ATP-binding</keyword>
<dbReference type="GO" id="GO:0003887">
    <property type="term" value="F:DNA-directed DNA polymerase activity"/>
    <property type="evidence" value="ECO:0007669"/>
    <property type="project" value="InterPro"/>
</dbReference>
<dbReference type="InterPro" id="IPR001650">
    <property type="entry name" value="Helicase_C-like"/>
</dbReference>
<dbReference type="PROSITE" id="PS51193">
    <property type="entry name" value="HELICASE_ATP_BIND_2"/>
    <property type="match status" value="1"/>
</dbReference>
<dbReference type="InterPro" id="IPR036397">
    <property type="entry name" value="RNaseH_sf"/>
</dbReference>
<comment type="function">
    <text evidence="6 7">3'-5' exonuclease.</text>
</comment>
<dbReference type="SUPFAM" id="SSF53098">
    <property type="entry name" value="Ribonuclease H-like"/>
    <property type="match status" value="1"/>
</dbReference>
<keyword evidence="12" id="KW-1185">Reference proteome</keyword>
<evidence type="ECO:0000256" key="4">
    <source>
        <dbReference type="ARBA" id="ARBA00022839"/>
    </source>
</evidence>
<organism evidence="11 12">
    <name type="scientific">Cohnella zeiphila</name>
    <dbReference type="NCBI Taxonomy" id="2761120"/>
    <lineage>
        <taxon>Bacteria</taxon>
        <taxon>Bacillati</taxon>
        <taxon>Bacillota</taxon>
        <taxon>Bacilli</taxon>
        <taxon>Bacillales</taxon>
        <taxon>Paenibacillaceae</taxon>
        <taxon>Cohnella</taxon>
    </lineage>
</organism>
<protein>
    <recommendedName>
        <fullName evidence="6 7">3'-5' exonuclease DinG</fullName>
        <ecNumber evidence="6 7">3.1.-.-</ecNumber>
    </recommendedName>
</protein>
<dbReference type="FunFam" id="3.30.420.10:FF:000045">
    <property type="entry name" value="3'-5' exonuclease DinG"/>
    <property type="match status" value="1"/>
</dbReference>
<accession>A0A7X0SSS5</accession>
<dbReference type="RefSeq" id="WP_185133122.1">
    <property type="nucleotide sequence ID" value="NZ_JACJVO010000050.1"/>
</dbReference>
<dbReference type="CDD" id="cd06127">
    <property type="entry name" value="DEDDh"/>
    <property type="match status" value="1"/>
</dbReference>
<keyword evidence="2 6" id="KW-0547">Nucleotide-binding</keyword>
<keyword evidence="11" id="KW-0347">Helicase</keyword>
<comment type="caution">
    <text evidence="11">The sequence shown here is derived from an EMBL/GenBank/DDBJ whole genome shotgun (WGS) entry which is preliminary data.</text>
</comment>
<dbReference type="InterPro" id="IPR027417">
    <property type="entry name" value="P-loop_NTPase"/>
</dbReference>
<dbReference type="Pfam" id="PF13307">
    <property type="entry name" value="Helicase_C_2"/>
    <property type="match status" value="1"/>
</dbReference>
<feature type="compositionally biased region" description="Acidic residues" evidence="8">
    <location>
        <begin position="225"/>
        <end position="239"/>
    </location>
</feature>
<dbReference type="InterPro" id="IPR012337">
    <property type="entry name" value="RNaseH-like_sf"/>
</dbReference>
<evidence type="ECO:0000256" key="8">
    <source>
        <dbReference type="SAM" id="MobiDB-lite"/>
    </source>
</evidence>
<dbReference type="SMART" id="SM00479">
    <property type="entry name" value="EXOIII"/>
    <property type="match status" value="1"/>
</dbReference>
<keyword evidence="3 6" id="KW-0378">Hydrolase</keyword>
<feature type="domain" description="Helicase C-terminal" evidence="10">
    <location>
        <begin position="763"/>
        <end position="952"/>
    </location>
</feature>
<dbReference type="GO" id="GO:0003678">
    <property type="term" value="F:DNA helicase activity"/>
    <property type="evidence" value="ECO:0007669"/>
    <property type="project" value="TreeGrafter"/>
</dbReference>
<feature type="short sequence motif" description="DEAH box" evidence="6">
    <location>
        <begin position="476"/>
        <end position="479"/>
    </location>
</feature>
<dbReference type="SMART" id="SM00491">
    <property type="entry name" value="HELICc2"/>
    <property type="match status" value="1"/>
</dbReference>
<dbReference type="AlphaFoldDB" id="A0A7X0SSS5"/>
<dbReference type="InterPro" id="IPR013520">
    <property type="entry name" value="Ribonucl_H"/>
</dbReference>
<dbReference type="GO" id="GO:0006260">
    <property type="term" value="P:DNA replication"/>
    <property type="evidence" value="ECO:0007669"/>
    <property type="project" value="InterPro"/>
</dbReference>
<dbReference type="NCBIfam" id="NF005981">
    <property type="entry name" value="PRK08074.1"/>
    <property type="match status" value="1"/>
</dbReference>
<comment type="similarity">
    <text evidence="6 7">Belongs to the helicase family. DinG subfamily. Type 2 sub-subfamily.</text>
</comment>
<dbReference type="Gene3D" id="3.40.50.300">
    <property type="entry name" value="P-loop containing nucleotide triphosphate hydrolases"/>
    <property type="match status" value="2"/>
</dbReference>
<dbReference type="InterPro" id="IPR006310">
    <property type="entry name" value="DinG"/>
</dbReference>
<keyword evidence="4 6" id="KW-0269">Exonuclease</keyword>
<dbReference type="GO" id="GO:0003677">
    <property type="term" value="F:DNA binding"/>
    <property type="evidence" value="ECO:0007669"/>
    <property type="project" value="InterPro"/>
</dbReference>
<evidence type="ECO:0000256" key="2">
    <source>
        <dbReference type="ARBA" id="ARBA00022741"/>
    </source>
</evidence>
<dbReference type="InterPro" id="IPR045028">
    <property type="entry name" value="DinG/Rad3-like"/>
</dbReference>
<evidence type="ECO:0000256" key="5">
    <source>
        <dbReference type="ARBA" id="ARBA00022840"/>
    </source>
</evidence>
<dbReference type="Gene3D" id="3.30.420.10">
    <property type="entry name" value="Ribonuclease H-like superfamily/Ribonuclease H"/>
    <property type="match status" value="1"/>
</dbReference>
<dbReference type="GO" id="GO:0005524">
    <property type="term" value="F:ATP binding"/>
    <property type="evidence" value="ECO:0007669"/>
    <property type="project" value="UniProtKB-UniRule"/>
</dbReference>
<feature type="domain" description="Helicase ATP-binding" evidence="9">
    <location>
        <begin position="260"/>
        <end position="531"/>
    </location>
</feature>
<dbReference type="InterPro" id="IPR014001">
    <property type="entry name" value="Helicase_ATP-bd"/>
</dbReference>
<dbReference type="NCBIfam" id="TIGR00573">
    <property type="entry name" value="dnaq"/>
    <property type="match status" value="1"/>
</dbReference>
<sequence length="970" mass="108504">MKFAVLDLETTGTSSEQDEIIQAGLALIDETGAVTDVFASFVKPEKPIPEWITQLTGIAGEDVEGAPGLEEMLAGLVPRLQDAVLVAHNVGFDAAFLQAALDRCGYLPFTGRMLDTVELARLLYPSMPSYQLSSLTHSLGIEHERAHRADSDALATAELFARCMDRLRRLPMLTLQRLAYLFDPERNDLGWLVADTLAQREMLSLPDEEEYQYYRQFALKVTDWTEESPDAEPAAETDGEPERGLSETAFPDFVGSVRERLQELLPSFEPRPGQEIMYGEVLEALSGDSHLLVEAGTGTGKSLGYLLPSLYYGLKESKKIVVSTHTIQLQEQLRQRDLPLLQQVMQVPFKAAVFKGRSNYLCLRKFESQLQMPEIALSREEAVTRGQMTVWLSETERGEAEELNLGSRSRDEWNAVASDADSCLNRQCPWFRKCFYHRARQDANKADLIITNHAMVFTDMRAENRLLPSYDRLIVDEAHHLEEIASQHLGQRTGYSSLMGALVRLWKDARTGQLPRLMSALESSGESQAAAWIEKLEAASSKVHEMREAWDRWMDGLFALLASESAADESGSLTLRLKPEQLPAGWEPLQVDGHNAIQLLSDLIRPLDKLLPEIRETTDELSLQALITDLNGSLKDLTTTRSELQSFVTLGNPDFVYWLEGHTQYRSRSVWMFGVPADVSKLLKEGMFDRKSSVVLTSATLTVDKTFQYVKEQLGLDAAEAEGKLRTAQLPSPFNYREQALVLIPRDFPGIRGRDGEALFVQELTKSLANVAKETGGRMLVLFTSYRMLKQVYAPLKEQLTTEGIDVMGQGVDGGSRSRLTRQFMERPASVLLGTSSFWEGVDLPGDALTCLAIVRLPFQPPNHPVVEAKSERLQAERKNPFMKLSLPQAIIRFKQGFGRLVRTASDRGIVIVYDTRVLETSYGKHFLYSLPGPKMEHLPNARLVDRVREWLPGPAVEAGPIAEQGGRDG</sequence>
<evidence type="ECO:0000256" key="7">
    <source>
        <dbReference type="RuleBase" id="RU364106"/>
    </source>
</evidence>
<evidence type="ECO:0000313" key="12">
    <source>
        <dbReference type="Proteomes" id="UP000564644"/>
    </source>
</evidence>
<dbReference type="EMBL" id="JACJVO010000050">
    <property type="protein sequence ID" value="MBB6735467.1"/>
    <property type="molecule type" value="Genomic_DNA"/>
</dbReference>
<dbReference type="SMART" id="SM00487">
    <property type="entry name" value="DEXDc"/>
    <property type="match status" value="1"/>
</dbReference>
<evidence type="ECO:0000256" key="3">
    <source>
        <dbReference type="ARBA" id="ARBA00022801"/>
    </source>
</evidence>
<evidence type="ECO:0000259" key="10">
    <source>
        <dbReference type="PROSITE" id="PS51194"/>
    </source>
</evidence>
<dbReference type="InterPro" id="IPR014013">
    <property type="entry name" value="Helic_SF1/SF2_ATP-bd_DinG/Rad3"/>
</dbReference>
<dbReference type="SUPFAM" id="SSF52540">
    <property type="entry name" value="P-loop containing nucleoside triphosphate hydrolases"/>
    <property type="match status" value="2"/>
</dbReference>
<evidence type="ECO:0000256" key="1">
    <source>
        <dbReference type="ARBA" id="ARBA00022722"/>
    </source>
</evidence>
<dbReference type="InterPro" id="IPR006054">
    <property type="entry name" value="DnaQ"/>
</dbReference>
<dbReference type="Proteomes" id="UP000564644">
    <property type="component" value="Unassembled WGS sequence"/>
</dbReference>
<dbReference type="EC" id="3.1.-.-" evidence="6 7"/>
<dbReference type="Pfam" id="PF00929">
    <property type="entry name" value="RNase_T"/>
    <property type="match status" value="1"/>
</dbReference>
<dbReference type="GO" id="GO:0016818">
    <property type="term" value="F:hydrolase activity, acting on acid anhydrides, in phosphorus-containing anhydrides"/>
    <property type="evidence" value="ECO:0007669"/>
    <property type="project" value="InterPro"/>
</dbReference>
<dbReference type="PROSITE" id="PS51194">
    <property type="entry name" value="HELICASE_CTER"/>
    <property type="match status" value="1"/>
</dbReference>
<dbReference type="HAMAP" id="MF_02206">
    <property type="entry name" value="DinG_exonucl"/>
    <property type="match status" value="1"/>
</dbReference>
<feature type="region of interest" description="Disordered" evidence="8">
    <location>
        <begin position="225"/>
        <end position="247"/>
    </location>
</feature>
<reference evidence="11 12" key="1">
    <citation type="submission" date="2020-08" db="EMBL/GenBank/DDBJ databases">
        <title>Cohnella phylogeny.</title>
        <authorList>
            <person name="Dunlap C."/>
        </authorList>
    </citation>
    <scope>NUCLEOTIDE SEQUENCE [LARGE SCALE GENOMIC DNA]</scope>
    <source>
        <strain evidence="11 12">CBP 2801</strain>
    </source>
</reference>
<dbReference type="PANTHER" id="PTHR11472">
    <property type="entry name" value="DNA REPAIR DEAD HELICASE RAD3/XP-D SUBFAMILY MEMBER"/>
    <property type="match status" value="1"/>
</dbReference>
<proteinExistence type="inferred from homology"/>
<dbReference type="InterPro" id="IPR006555">
    <property type="entry name" value="ATP-dep_Helicase_C"/>
</dbReference>
<feature type="binding site" evidence="6">
    <location>
        <begin position="295"/>
        <end position="302"/>
    </location>
    <ligand>
        <name>ATP</name>
        <dbReference type="ChEBI" id="CHEBI:30616"/>
    </ligand>
</feature>
<dbReference type="PANTHER" id="PTHR11472:SF34">
    <property type="entry name" value="REGULATOR OF TELOMERE ELONGATION HELICASE 1"/>
    <property type="match status" value="1"/>
</dbReference>
<evidence type="ECO:0000256" key="6">
    <source>
        <dbReference type="HAMAP-Rule" id="MF_02206"/>
    </source>
</evidence>
<keyword evidence="1 6" id="KW-0540">Nuclease</keyword>
<name>A0A7X0SSS5_9BACL</name>